<gene>
    <name evidence="1" type="ORF">HPB50_010129</name>
</gene>
<protein>
    <submittedName>
        <fullName evidence="1">Uncharacterized protein</fullName>
    </submittedName>
</protein>
<organism evidence="1 2">
    <name type="scientific">Hyalomma asiaticum</name>
    <name type="common">Tick</name>
    <dbReference type="NCBI Taxonomy" id="266040"/>
    <lineage>
        <taxon>Eukaryota</taxon>
        <taxon>Metazoa</taxon>
        <taxon>Ecdysozoa</taxon>
        <taxon>Arthropoda</taxon>
        <taxon>Chelicerata</taxon>
        <taxon>Arachnida</taxon>
        <taxon>Acari</taxon>
        <taxon>Parasitiformes</taxon>
        <taxon>Ixodida</taxon>
        <taxon>Ixodoidea</taxon>
        <taxon>Ixodidae</taxon>
        <taxon>Hyalomminae</taxon>
        <taxon>Hyalomma</taxon>
    </lineage>
</organism>
<keyword evidence="2" id="KW-1185">Reference proteome</keyword>
<name>A0ACB7TI86_HYAAI</name>
<sequence>MVAHFRSCCVVHATVVVRRRWRSSSVGAPDNLPQHDCGSASAERSNEPLLPDRSAVVIWKRICSPSCLCLAASRAAATRPQTVCRRREPMPRPADAPAGAFSGLLVLLVLHALADTAAGAISLSKAEVDEVSPAPRSSWRCVTRALRFLTPRFRSHRRSLREDHVPRSCPWKEGTEGDRRKPVALPDTSLTLNAAS</sequence>
<proteinExistence type="predicted"/>
<comment type="caution">
    <text evidence="1">The sequence shown here is derived from an EMBL/GenBank/DDBJ whole genome shotgun (WGS) entry which is preliminary data.</text>
</comment>
<dbReference type="EMBL" id="CM023481">
    <property type="protein sequence ID" value="KAH6945831.1"/>
    <property type="molecule type" value="Genomic_DNA"/>
</dbReference>
<evidence type="ECO:0000313" key="1">
    <source>
        <dbReference type="EMBL" id="KAH6945831.1"/>
    </source>
</evidence>
<dbReference type="Proteomes" id="UP000821845">
    <property type="component" value="Chromosome 1"/>
</dbReference>
<accession>A0ACB7TI86</accession>
<evidence type="ECO:0000313" key="2">
    <source>
        <dbReference type="Proteomes" id="UP000821845"/>
    </source>
</evidence>
<reference evidence="1" key="1">
    <citation type="submission" date="2020-05" db="EMBL/GenBank/DDBJ databases">
        <title>Large-scale comparative analyses of tick genomes elucidate their genetic diversity and vector capacities.</title>
        <authorList>
            <person name="Jia N."/>
            <person name="Wang J."/>
            <person name="Shi W."/>
            <person name="Du L."/>
            <person name="Sun Y."/>
            <person name="Zhan W."/>
            <person name="Jiang J."/>
            <person name="Wang Q."/>
            <person name="Zhang B."/>
            <person name="Ji P."/>
            <person name="Sakyi L.B."/>
            <person name="Cui X."/>
            <person name="Yuan T."/>
            <person name="Jiang B."/>
            <person name="Yang W."/>
            <person name="Lam T.T.-Y."/>
            <person name="Chang Q."/>
            <person name="Ding S."/>
            <person name="Wang X."/>
            <person name="Zhu J."/>
            <person name="Ruan X."/>
            <person name="Zhao L."/>
            <person name="Wei J."/>
            <person name="Que T."/>
            <person name="Du C."/>
            <person name="Cheng J."/>
            <person name="Dai P."/>
            <person name="Han X."/>
            <person name="Huang E."/>
            <person name="Gao Y."/>
            <person name="Liu J."/>
            <person name="Shao H."/>
            <person name="Ye R."/>
            <person name="Li L."/>
            <person name="Wei W."/>
            <person name="Wang X."/>
            <person name="Wang C."/>
            <person name="Yang T."/>
            <person name="Huo Q."/>
            <person name="Li W."/>
            <person name="Guo W."/>
            <person name="Chen H."/>
            <person name="Zhou L."/>
            <person name="Ni X."/>
            <person name="Tian J."/>
            <person name="Zhou Y."/>
            <person name="Sheng Y."/>
            <person name="Liu T."/>
            <person name="Pan Y."/>
            <person name="Xia L."/>
            <person name="Li J."/>
            <person name="Zhao F."/>
            <person name="Cao W."/>
        </authorList>
    </citation>
    <scope>NUCLEOTIDE SEQUENCE</scope>
    <source>
        <strain evidence="1">Hyas-2018</strain>
    </source>
</reference>